<dbReference type="PANTHER" id="PTHR13743:SF123">
    <property type="entry name" value="PROTEIN FAN"/>
    <property type="match status" value="1"/>
</dbReference>
<dbReference type="AlphaFoldDB" id="A0AAW1S084"/>
<dbReference type="InterPro" id="IPR015943">
    <property type="entry name" value="WD40/YVTN_repeat-like_dom_sf"/>
</dbReference>
<feature type="domain" description="BEACH-type PH" evidence="4">
    <location>
        <begin position="170"/>
        <end position="279"/>
    </location>
</feature>
<gene>
    <name evidence="5" type="ORF">WJX81_006735</name>
</gene>
<dbReference type="Pfam" id="PF00400">
    <property type="entry name" value="WD40"/>
    <property type="match status" value="2"/>
</dbReference>
<dbReference type="Pfam" id="PF25400">
    <property type="entry name" value="PH_FAN"/>
    <property type="match status" value="1"/>
</dbReference>
<dbReference type="InterPro" id="IPR057496">
    <property type="entry name" value="FAN-like_PH"/>
</dbReference>
<dbReference type="InterPro" id="IPR050865">
    <property type="entry name" value="BEACH_Domain"/>
</dbReference>
<dbReference type="InterPro" id="IPR023362">
    <property type="entry name" value="PH-BEACH_dom"/>
</dbReference>
<dbReference type="CDD" id="cd06071">
    <property type="entry name" value="Beach"/>
    <property type="match status" value="1"/>
</dbReference>
<dbReference type="SUPFAM" id="SSF50729">
    <property type="entry name" value="PH domain-like"/>
    <property type="match status" value="1"/>
</dbReference>
<feature type="compositionally biased region" description="Low complexity" evidence="2">
    <location>
        <begin position="597"/>
        <end position="617"/>
    </location>
</feature>
<sequence>MFGGRKQARRFSLLLLEEGEDYVADWEATCQWPAGVSGNWQGQPKLAGRLRLCSKSLFFEPEDTRVPIARVPFAQVQRLEAEGKAGLAVASSQVVKMKANMADAAYVVDRGRTATWRFALAYVTAGAVVPLLHRYLSASRLPYAERASSLQALAQARVEDAVFDASRLVDFAERLAFEGPAVQLTPLVREAGRLVITTQRLYFQPLHDVVGDMPVRVQPLAATAAVARRRSSLRPTGLELFFIDAPGAAAGGGPTWGAPSAFFAFGSEEERERAAAVLTGQPALSSSLPGGRSAAAAAGSILEAQGGWLQRVTAAWQRGRVSNRDYLLFLNLAAGRSFNDLTQWPVYPWVLADYTSAHLDLSDPASYRDLSKPMGALNATRLATFRQRFEEMPRGEGLDAPFLYGSHYSCPGYVMFWMVRAAPAHLLRLQGGRFDAPDRLFCSMREAWESATTGSADVKELIPEFFLANSSFLVNREALALGTRQNGAAVGDVELPPWADSPDDFLRRHRAALEGPFASANLHHWIDLIFGYKQRGAPAVEADNVFHHVTYGDVDVAAIQDPRERAALEAQVNEFGQCPRQLFLAPHPPRLACPMLGSDGTLSSPQSSGSSSEASSGDAGGRALSLALLATIQAAADAADAAAAEPLPPAVPELLQKLDVVQRSAADALHTATAHAERVASNGEATALTVPVARSVGRGSPQGGPHSRLRNWSGRLGTQLVQLKDQTGMLRIFTLSGTQVRSAKLAELPLTALALLPAPGADGQHPIVLASCYDNKVYAYSVAFGREVGSWAAHDDTVACLRLLPKERLVTASWDCSVKLWRLAEGRQPWGGTPVMPEAELGEHETGVWALASSNDGCTVITGTDEGAVTAWDLRARRSTWQASISRDYIGGLATTPDSLYTLVAAADGVLSLLDVRKAGARLSYASCSAPLRCLQTDGRYAAVGLENGQVRLWDVSQQLGQTAVGGWAPPGPDGLYRPLQPASAAAVNGLSVRWLQDGPAPAQVNLVTVHEDGRMHVFRAGRGETLLHGR</sequence>
<dbReference type="PANTHER" id="PTHR13743">
    <property type="entry name" value="BEIGE/BEACH-RELATED"/>
    <property type="match status" value="1"/>
</dbReference>
<evidence type="ECO:0000259" key="4">
    <source>
        <dbReference type="PROSITE" id="PS51783"/>
    </source>
</evidence>
<keyword evidence="1" id="KW-0853">WD repeat</keyword>
<dbReference type="InterPro" id="IPR001680">
    <property type="entry name" value="WD40_rpt"/>
</dbReference>
<dbReference type="EMBL" id="JALJOU010000016">
    <property type="protein sequence ID" value="KAK9839513.1"/>
    <property type="molecule type" value="Genomic_DNA"/>
</dbReference>
<dbReference type="SMART" id="SM00320">
    <property type="entry name" value="WD40"/>
    <property type="match status" value="5"/>
</dbReference>
<dbReference type="SUPFAM" id="SSF81837">
    <property type="entry name" value="BEACH domain"/>
    <property type="match status" value="1"/>
</dbReference>
<dbReference type="Pfam" id="PF02138">
    <property type="entry name" value="Beach"/>
    <property type="match status" value="1"/>
</dbReference>
<name>A0AAW1S084_9CHLO</name>
<organism evidence="5 6">
    <name type="scientific">Elliptochloris bilobata</name>
    <dbReference type="NCBI Taxonomy" id="381761"/>
    <lineage>
        <taxon>Eukaryota</taxon>
        <taxon>Viridiplantae</taxon>
        <taxon>Chlorophyta</taxon>
        <taxon>core chlorophytes</taxon>
        <taxon>Trebouxiophyceae</taxon>
        <taxon>Trebouxiophyceae incertae sedis</taxon>
        <taxon>Elliptochloris clade</taxon>
        <taxon>Elliptochloris</taxon>
    </lineage>
</organism>
<dbReference type="PROSITE" id="PS50294">
    <property type="entry name" value="WD_REPEATS_REGION"/>
    <property type="match status" value="1"/>
</dbReference>
<evidence type="ECO:0000313" key="5">
    <source>
        <dbReference type="EMBL" id="KAK9839513.1"/>
    </source>
</evidence>
<evidence type="ECO:0000256" key="1">
    <source>
        <dbReference type="PROSITE-ProRule" id="PRU00221"/>
    </source>
</evidence>
<dbReference type="InterPro" id="IPR036372">
    <property type="entry name" value="BEACH_dom_sf"/>
</dbReference>
<dbReference type="PROSITE" id="PS50082">
    <property type="entry name" value="WD_REPEATS_2"/>
    <property type="match status" value="2"/>
</dbReference>
<comment type="caution">
    <text evidence="5">The sequence shown here is derived from an EMBL/GenBank/DDBJ whole genome shotgun (WGS) entry which is preliminary data.</text>
</comment>
<dbReference type="InterPro" id="IPR000409">
    <property type="entry name" value="BEACH_dom"/>
</dbReference>
<feature type="repeat" description="WD" evidence="1">
    <location>
        <begin position="791"/>
        <end position="827"/>
    </location>
</feature>
<dbReference type="InterPro" id="IPR036322">
    <property type="entry name" value="WD40_repeat_dom_sf"/>
</dbReference>
<evidence type="ECO:0000259" key="3">
    <source>
        <dbReference type="PROSITE" id="PS50197"/>
    </source>
</evidence>
<feature type="region of interest" description="Disordered" evidence="2">
    <location>
        <begin position="594"/>
        <end position="617"/>
    </location>
</feature>
<evidence type="ECO:0000256" key="2">
    <source>
        <dbReference type="SAM" id="MobiDB-lite"/>
    </source>
</evidence>
<dbReference type="Gene3D" id="1.10.1540.10">
    <property type="entry name" value="BEACH domain"/>
    <property type="match status" value="1"/>
</dbReference>
<proteinExistence type="predicted"/>
<protein>
    <submittedName>
        <fullName evidence="5">Uncharacterized protein</fullName>
    </submittedName>
</protein>
<feature type="repeat" description="WD" evidence="1">
    <location>
        <begin position="841"/>
        <end position="882"/>
    </location>
</feature>
<accession>A0AAW1S084</accession>
<evidence type="ECO:0000313" key="6">
    <source>
        <dbReference type="Proteomes" id="UP001445335"/>
    </source>
</evidence>
<feature type="domain" description="BEACH" evidence="3">
    <location>
        <begin position="301"/>
        <end position="590"/>
    </location>
</feature>
<dbReference type="PROSITE" id="PS51783">
    <property type="entry name" value="PH_BEACH"/>
    <property type="match status" value="1"/>
</dbReference>
<dbReference type="PROSITE" id="PS50197">
    <property type="entry name" value="BEACH"/>
    <property type="match status" value="1"/>
</dbReference>
<dbReference type="SMART" id="SM01026">
    <property type="entry name" value="Beach"/>
    <property type="match status" value="1"/>
</dbReference>
<reference evidence="5 6" key="1">
    <citation type="journal article" date="2024" name="Nat. Commun.">
        <title>Phylogenomics reveals the evolutionary origins of lichenization in chlorophyte algae.</title>
        <authorList>
            <person name="Puginier C."/>
            <person name="Libourel C."/>
            <person name="Otte J."/>
            <person name="Skaloud P."/>
            <person name="Haon M."/>
            <person name="Grisel S."/>
            <person name="Petersen M."/>
            <person name="Berrin J.G."/>
            <person name="Delaux P.M."/>
            <person name="Dal Grande F."/>
            <person name="Keller J."/>
        </authorList>
    </citation>
    <scope>NUCLEOTIDE SEQUENCE [LARGE SCALE GENOMIC DNA]</scope>
    <source>
        <strain evidence="5 6">SAG 245.80</strain>
    </source>
</reference>
<dbReference type="Gene3D" id="2.130.10.10">
    <property type="entry name" value="YVTN repeat-like/Quinoprotein amine dehydrogenase"/>
    <property type="match status" value="2"/>
</dbReference>
<keyword evidence="6" id="KW-1185">Reference proteome</keyword>
<dbReference type="Proteomes" id="UP001445335">
    <property type="component" value="Unassembled WGS sequence"/>
</dbReference>
<dbReference type="SUPFAM" id="SSF50978">
    <property type="entry name" value="WD40 repeat-like"/>
    <property type="match status" value="1"/>
</dbReference>